<organism evidence="8 9">
    <name type="scientific">Stichopus japonicus</name>
    <name type="common">Sea cucumber</name>
    <dbReference type="NCBI Taxonomy" id="307972"/>
    <lineage>
        <taxon>Eukaryota</taxon>
        <taxon>Metazoa</taxon>
        <taxon>Echinodermata</taxon>
        <taxon>Eleutherozoa</taxon>
        <taxon>Echinozoa</taxon>
        <taxon>Holothuroidea</taxon>
        <taxon>Aspidochirotacea</taxon>
        <taxon>Aspidochirotida</taxon>
        <taxon>Stichopodidae</taxon>
        <taxon>Apostichopus</taxon>
    </lineage>
</organism>
<feature type="transmembrane region" description="Helical" evidence="6">
    <location>
        <begin position="40"/>
        <end position="63"/>
    </location>
</feature>
<dbReference type="CDD" id="cd00637">
    <property type="entry name" value="7tm_classA_rhodopsin-like"/>
    <property type="match status" value="1"/>
</dbReference>
<proteinExistence type="predicted"/>
<dbReference type="PANTHER" id="PTHR45698:SF1">
    <property type="entry name" value="TRACE AMINE-ASSOCIATED RECEPTOR 13C-LIKE"/>
    <property type="match status" value="1"/>
</dbReference>
<keyword evidence="2 6" id="KW-0812">Transmembrane</keyword>
<dbReference type="GO" id="GO:0004930">
    <property type="term" value="F:G protein-coupled receptor activity"/>
    <property type="evidence" value="ECO:0007669"/>
    <property type="project" value="InterPro"/>
</dbReference>
<comment type="subcellular location">
    <subcellularLocation>
        <location evidence="1">Membrane</location>
    </subcellularLocation>
</comment>
<protein>
    <submittedName>
        <fullName evidence="8">Putative nociceptin receptor</fullName>
    </submittedName>
</protein>
<evidence type="ECO:0000256" key="5">
    <source>
        <dbReference type="SAM" id="MobiDB-lite"/>
    </source>
</evidence>
<dbReference type="SUPFAM" id="SSF81321">
    <property type="entry name" value="Family A G protein-coupled receptor-like"/>
    <property type="match status" value="1"/>
</dbReference>
<evidence type="ECO:0000259" key="7">
    <source>
        <dbReference type="PROSITE" id="PS50262"/>
    </source>
</evidence>
<keyword evidence="8" id="KW-0675">Receptor</keyword>
<comment type="caution">
    <text evidence="8">The sequence shown here is derived from an EMBL/GenBank/DDBJ whole genome shotgun (WGS) entry which is preliminary data.</text>
</comment>
<gene>
    <name evidence="8" type="ORF">BSL78_11849</name>
</gene>
<dbReference type="STRING" id="307972.A0A2G8KTB7"/>
<keyword evidence="3 6" id="KW-1133">Transmembrane helix</keyword>
<dbReference type="GO" id="GO:0016020">
    <property type="term" value="C:membrane"/>
    <property type="evidence" value="ECO:0007669"/>
    <property type="project" value="UniProtKB-SubCell"/>
</dbReference>
<dbReference type="PRINTS" id="PR00237">
    <property type="entry name" value="GPCRRHODOPSN"/>
</dbReference>
<dbReference type="Proteomes" id="UP000230750">
    <property type="component" value="Unassembled WGS sequence"/>
</dbReference>
<dbReference type="InterPro" id="IPR000276">
    <property type="entry name" value="GPCR_Rhodpsn"/>
</dbReference>
<reference evidence="8 9" key="1">
    <citation type="journal article" date="2017" name="PLoS Biol.">
        <title>The sea cucumber genome provides insights into morphological evolution and visceral regeneration.</title>
        <authorList>
            <person name="Zhang X."/>
            <person name="Sun L."/>
            <person name="Yuan J."/>
            <person name="Sun Y."/>
            <person name="Gao Y."/>
            <person name="Zhang L."/>
            <person name="Li S."/>
            <person name="Dai H."/>
            <person name="Hamel J.F."/>
            <person name="Liu C."/>
            <person name="Yu Y."/>
            <person name="Liu S."/>
            <person name="Lin W."/>
            <person name="Guo K."/>
            <person name="Jin S."/>
            <person name="Xu P."/>
            <person name="Storey K.B."/>
            <person name="Huan P."/>
            <person name="Zhang T."/>
            <person name="Zhou Y."/>
            <person name="Zhang J."/>
            <person name="Lin C."/>
            <person name="Li X."/>
            <person name="Xing L."/>
            <person name="Huo D."/>
            <person name="Sun M."/>
            <person name="Wang L."/>
            <person name="Mercier A."/>
            <person name="Li F."/>
            <person name="Yang H."/>
            <person name="Xiang J."/>
        </authorList>
    </citation>
    <scope>NUCLEOTIDE SEQUENCE [LARGE SCALE GENOMIC DNA]</scope>
    <source>
        <strain evidence="8">Shaxun</strain>
        <tissue evidence="8">Muscle</tissue>
    </source>
</reference>
<sequence>MDKLIRSLAIADLCSSINLLPYPDAVSTPDGLIGFVYCKVIYLRCALWISLVASIFILTAMTIEQCVSILFPLKYRFVFPKNRSGWVILGVWVASGTINVVYNLVITFRDSETGVCLTDFGGDFFEAIIGTIIFVLEYFLPVVIMVTAHSMTLRCLRKQEGAIFRNRSESKGVVQRELAVVRARKKIFKMVLFVIITFISTWSIDQMAFLLHGWKVINYYNFIYQVSVPLALINSCANPFIYAATNPHFRKALCNSNLWKREGSTSKAGNATSEGNSSFASRDTSMVTSRI</sequence>
<dbReference type="PANTHER" id="PTHR45698">
    <property type="entry name" value="TRACE AMINE-ASSOCIATED RECEPTOR 19N-RELATED"/>
    <property type="match status" value="1"/>
</dbReference>
<evidence type="ECO:0000256" key="6">
    <source>
        <dbReference type="SAM" id="Phobius"/>
    </source>
</evidence>
<feature type="transmembrane region" description="Helical" evidence="6">
    <location>
        <begin position="84"/>
        <end position="104"/>
    </location>
</feature>
<dbReference type="InterPro" id="IPR017452">
    <property type="entry name" value="GPCR_Rhodpsn_7TM"/>
</dbReference>
<keyword evidence="9" id="KW-1185">Reference proteome</keyword>
<dbReference type="Pfam" id="PF00001">
    <property type="entry name" value="7tm_1"/>
    <property type="match status" value="1"/>
</dbReference>
<accession>A0A2G8KTB7</accession>
<evidence type="ECO:0000256" key="3">
    <source>
        <dbReference type="ARBA" id="ARBA00022989"/>
    </source>
</evidence>
<dbReference type="PROSITE" id="PS50262">
    <property type="entry name" value="G_PROTEIN_RECEP_F1_2"/>
    <property type="match status" value="1"/>
</dbReference>
<feature type="region of interest" description="Disordered" evidence="5">
    <location>
        <begin position="265"/>
        <end position="291"/>
    </location>
</feature>
<evidence type="ECO:0000256" key="2">
    <source>
        <dbReference type="ARBA" id="ARBA00022692"/>
    </source>
</evidence>
<feature type="transmembrane region" description="Helical" evidence="6">
    <location>
        <begin position="222"/>
        <end position="243"/>
    </location>
</feature>
<name>A0A2G8KTB7_STIJA</name>
<dbReference type="OrthoDB" id="9896011at2759"/>
<feature type="domain" description="G-protein coupled receptors family 1 profile" evidence="7">
    <location>
        <begin position="1"/>
        <end position="242"/>
    </location>
</feature>
<dbReference type="EMBL" id="MRZV01000382">
    <property type="protein sequence ID" value="PIK51246.1"/>
    <property type="molecule type" value="Genomic_DNA"/>
</dbReference>
<feature type="transmembrane region" description="Helical" evidence="6">
    <location>
        <begin position="190"/>
        <end position="210"/>
    </location>
</feature>
<evidence type="ECO:0000313" key="8">
    <source>
        <dbReference type="EMBL" id="PIK51246.1"/>
    </source>
</evidence>
<evidence type="ECO:0000256" key="1">
    <source>
        <dbReference type="ARBA" id="ARBA00004370"/>
    </source>
</evidence>
<evidence type="ECO:0000256" key="4">
    <source>
        <dbReference type="ARBA" id="ARBA00023136"/>
    </source>
</evidence>
<keyword evidence="4 6" id="KW-0472">Membrane</keyword>
<evidence type="ECO:0000313" key="9">
    <source>
        <dbReference type="Proteomes" id="UP000230750"/>
    </source>
</evidence>
<dbReference type="AlphaFoldDB" id="A0A2G8KTB7"/>
<dbReference type="Gene3D" id="1.20.1070.10">
    <property type="entry name" value="Rhodopsin 7-helix transmembrane proteins"/>
    <property type="match status" value="1"/>
</dbReference>
<feature type="transmembrane region" description="Helical" evidence="6">
    <location>
        <begin position="124"/>
        <end position="148"/>
    </location>
</feature>